<sequence length="341" mass="37444">MGSLHIPFPEEEEKNLGKAKLDHTHLVNLFKCQQNYLNHFFQNLDLSQTLTFTQTLLNTKGTIFFTGVGKSGFVAQKISQTLVSLGIKSGYLSPVGALHGDIGILSSEDLLVLFSKSGNSEELLKLVPCAKAKRAYLISVTSVKPNGLMPLCDLNVHLPLERELCPFDLAPVTSTAIQMVFGDTVAIALMGARNLSKEEYAANHPAGRIGKCLIFKVKDLMKKKEELPVCQEDDLIMDQLVELTSKGCGCLLVIDDDYHLLGTFTDGDLRRTLKASKEKIFKLKVGEMCNRTRGQLVRCNGNQAMREDGITTITVQFLPVINDENIVIGIVTLHGLVSPGL</sequence>
<evidence type="ECO:0000259" key="7">
    <source>
        <dbReference type="PROSITE" id="PS51464"/>
    </source>
</evidence>
<comment type="similarity">
    <text evidence="1 4">Belongs to the SIS family. GutQ/KpsF subfamily.</text>
</comment>
<evidence type="ECO:0000256" key="4">
    <source>
        <dbReference type="PIRNR" id="PIRNR004692"/>
    </source>
</evidence>
<dbReference type="Proteomes" id="UP001318860">
    <property type="component" value="Unassembled WGS sequence"/>
</dbReference>
<evidence type="ECO:0000313" key="8">
    <source>
        <dbReference type="EMBL" id="KAK6123614.1"/>
    </source>
</evidence>
<evidence type="ECO:0000259" key="6">
    <source>
        <dbReference type="PROSITE" id="PS51371"/>
    </source>
</evidence>
<dbReference type="PROSITE" id="PS51464">
    <property type="entry name" value="SIS"/>
    <property type="match status" value="1"/>
</dbReference>
<dbReference type="InterPro" id="IPR004800">
    <property type="entry name" value="KdsD/KpsF-type"/>
</dbReference>
<dbReference type="SUPFAM" id="SSF53697">
    <property type="entry name" value="SIS domain"/>
    <property type="match status" value="1"/>
</dbReference>
<evidence type="ECO:0000256" key="1">
    <source>
        <dbReference type="ARBA" id="ARBA00008165"/>
    </source>
</evidence>
<feature type="domain" description="CBS" evidence="6">
    <location>
        <begin position="221"/>
        <end position="279"/>
    </location>
</feature>
<gene>
    <name evidence="8" type="ORF">DH2020_042646</name>
</gene>
<organism evidence="8 9">
    <name type="scientific">Rehmannia glutinosa</name>
    <name type="common">Chinese foxglove</name>
    <dbReference type="NCBI Taxonomy" id="99300"/>
    <lineage>
        <taxon>Eukaryota</taxon>
        <taxon>Viridiplantae</taxon>
        <taxon>Streptophyta</taxon>
        <taxon>Embryophyta</taxon>
        <taxon>Tracheophyta</taxon>
        <taxon>Spermatophyta</taxon>
        <taxon>Magnoliopsida</taxon>
        <taxon>eudicotyledons</taxon>
        <taxon>Gunneridae</taxon>
        <taxon>Pentapetalae</taxon>
        <taxon>asterids</taxon>
        <taxon>lamiids</taxon>
        <taxon>Lamiales</taxon>
        <taxon>Orobanchaceae</taxon>
        <taxon>Rehmannieae</taxon>
        <taxon>Rehmannia</taxon>
    </lineage>
</organism>
<name>A0ABR0UMV2_REHGL</name>
<keyword evidence="2" id="KW-0677">Repeat</keyword>
<dbReference type="CDD" id="cd05014">
    <property type="entry name" value="SIS_Kpsf"/>
    <property type="match status" value="1"/>
</dbReference>
<dbReference type="InterPro" id="IPR046348">
    <property type="entry name" value="SIS_dom_sf"/>
</dbReference>
<evidence type="ECO:0000256" key="5">
    <source>
        <dbReference type="PROSITE-ProRule" id="PRU00703"/>
    </source>
</evidence>
<protein>
    <recommendedName>
        <fullName evidence="10">Arabinose 5-phosphate isomerase</fullName>
    </recommendedName>
</protein>
<evidence type="ECO:0008006" key="10">
    <source>
        <dbReference type="Google" id="ProtNLM"/>
    </source>
</evidence>
<dbReference type="Pfam" id="PF01380">
    <property type="entry name" value="SIS"/>
    <property type="match status" value="1"/>
</dbReference>
<reference evidence="8 9" key="1">
    <citation type="journal article" date="2021" name="Comput. Struct. Biotechnol. J.">
        <title>De novo genome assembly of the potent medicinal plant Rehmannia glutinosa using nanopore technology.</title>
        <authorList>
            <person name="Ma L."/>
            <person name="Dong C."/>
            <person name="Song C."/>
            <person name="Wang X."/>
            <person name="Zheng X."/>
            <person name="Niu Y."/>
            <person name="Chen S."/>
            <person name="Feng W."/>
        </authorList>
    </citation>
    <scope>NUCLEOTIDE SEQUENCE [LARGE SCALE GENOMIC DNA]</scope>
    <source>
        <strain evidence="8">DH-2019</strain>
    </source>
</reference>
<dbReference type="PANTHER" id="PTHR47476:SF2">
    <property type="entry name" value="ARABINOSE 5-PHOSPHATE ISOMERASE-RELATED"/>
    <property type="match status" value="1"/>
</dbReference>
<dbReference type="InterPro" id="IPR046342">
    <property type="entry name" value="CBS_dom_sf"/>
</dbReference>
<proteinExistence type="inferred from homology"/>
<dbReference type="PANTHER" id="PTHR47476">
    <property type="match status" value="1"/>
</dbReference>
<dbReference type="Pfam" id="PF00571">
    <property type="entry name" value="CBS"/>
    <property type="match status" value="1"/>
</dbReference>
<evidence type="ECO:0000256" key="2">
    <source>
        <dbReference type="ARBA" id="ARBA00022737"/>
    </source>
</evidence>
<feature type="domain" description="SIS" evidence="7">
    <location>
        <begin position="52"/>
        <end position="195"/>
    </location>
</feature>
<accession>A0ABR0UMV2</accession>
<dbReference type="PIRSF" id="PIRSF004692">
    <property type="entry name" value="KdsD_KpsF"/>
    <property type="match status" value="1"/>
</dbReference>
<dbReference type="Gene3D" id="3.10.580.10">
    <property type="entry name" value="CBS-domain"/>
    <property type="match status" value="1"/>
</dbReference>
<keyword evidence="3 5" id="KW-0129">CBS domain</keyword>
<dbReference type="EMBL" id="JABTTQ020002518">
    <property type="protein sequence ID" value="KAK6123614.1"/>
    <property type="molecule type" value="Genomic_DNA"/>
</dbReference>
<dbReference type="Gene3D" id="3.40.50.10490">
    <property type="entry name" value="Glucose-6-phosphate isomerase like protein, domain 1"/>
    <property type="match status" value="1"/>
</dbReference>
<dbReference type="InterPro" id="IPR001347">
    <property type="entry name" value="SIS_dom"/>
</dbReference>
<comment type="caution">
    <text evidence="8">The sequence shown here is derived from an EMBL/GenBank/DDBJ whole genome shotgun (WGS) entry which is preliminary data.</text>
</comment>
<keyword evidence="9" id="KW-1185">Reference proteome</keyword>
<dbReference type="InterPro" id="IPR035474">
    <property type="entry name" value="SIS_Kpsf"/>
</dbReference>
<dbReference type="InterPro" id="IPR000644">
    <property type="entry name" value="CBS_dom"/>
</dbReference>
<evidence type="ECO:0000313" key="9">
    <source>
        <dbReference type="Proteomes" id="UP001318860"/>
    </source>
</evidence>
<dbReference type="PROSITE" id="PS51371">
    <property type="entry name" value="CBS"/>
    <property type="match status" value="1"/>
</dbReference>
<evidence type="ECO:0000256" key="3">
    <source>
        <dbReference type="ARBA" id="ARBA00023122"/>
    </source>
</evidence>
<dbReference type="NCBIfam" id="TIGR00393">
    <property type="entry name" value="kpsF"/>
    <property type="match status" value="1"/>
</dbReference>